<comment type="caution">
    <text evidence="1">The sequence shown here is derived from an EMBL/GenBank/DDBJ whole genome shotgun (WGS) entry which is preliminary data.</text>
</comment>
<dbReference type="Pfam" id="PF12771">
    <property type="entry name" value="SusD-like_2"/>
    <property type="match status" value="1"/>
</dbReference>
<keyword evidence="2" id="KW-1185">Reference proteome</keyword>
<evidence type="ECO:0000313" key="1">
    <source>
        <dbReference type="EMBL" id="PSL32500.1"/>
    </source>
</evidence>
<proteinExistence type="predicted"/>
<organism evidence="1 2">
    <name type="scientific">Dyadobacter jiangsuensis</name>
    <dbReference type="NCBI Taxonomy" id="1591085"/>
    <lineage>
        <taxon>Bacteria</taxon>
        <taxon>Pseudomonadati</taxon>
        <taxon>Bacteroidota</taxon>
        <taxon>Cytophagia</taxon>
        <taxon>Cytophagales</taxon>
        <taxon>Spirosomataceae</taxon>
        <taxon>Dyadobacter</taxon>
    </lineage>
</organism>
<reference evidence="1 2" key="1">
    <citation type="submission" date="2018-03" db="EMBL/GenBank/DDBJ databases">
        <title>Genomic Encyclopedia of Archaeal and Bacterial Type Strains, Phase II (KMG-II): from individual species to whole genera.</title>
        <authorList>
            <person name="Goeker M."/>
        </authorList>
    </citation>
    <scope>NUCLEOTIDE SEQUENCE [LARGE SCALE GENOMIC DNA]</scope>
    <source>
        <strain evidence="1 2">DSM 29057</strain>
    </source>
</reference>
<gene>
    <name evidence="1" type="ORF">CLV60_102215</name>
</gene>
<protein>
    <submittedName>
        <fullName evidence="1">SusD-like starch-binding protein associating with outer membrane</fullName>
    </submittedName>
</protein>
<dbReference type="Gene3D" id="1.25.40.390">
    <property type="match status" value="1"/>
</dbReference>
<dbReference type="InterPro" id="IPR041662">
    <property type="entry name" value="SusD-like_2"/>
</dbReference>
<dbReference type="InterPro" id="IPR011990">
    <property type="entry name" value="TPR-like_helical_dom_sf"/>
</dbReference>
<dbReference type="SUPFAM" id="SSF48452">
    <property type="entry name" value="TPR-like"/>
    <property type="match status" value="1"/>
</dbReference>
<dbReference type="EMBL" id="PYAS01000002">
    <property type="protein sequence ID" value="PSL32500.1"/>
    <property type="molecule type" value="Genomic_DNA"/>
</dbReference>
<dbReference type="RefSeq" id="WP_310589263.1">
    <property type="nucleotide sequence ID" value="NZ_PYAS01000002.1"/>
</dbReference>
<dbReference type="AlphaFoldDB" id="A0A2P8GF13"/>
<dbReference type="Proteomes" id="UP000241964">
    <property type="component" value="Unassembled WGS sequence"/>
</dbReference>
<accession>A0A2P8GF13</accession>
<dbReference type="PROSITE" id="PS51257">
    <property type="entry name" value="PROKAR_LIPOPROTEIN"/>
    <property type="match status" value="1"/>
</dbReference>
<evidence type="ECO:0000313" key="2">
    <source>
        <dbReference type="Proteomes" id="UP000241964"/>
    </source>
</evidence>
<name>A0A2P8GF13_9BACT</name>
<sequence length="529" mass="59037">MKKISSVILAGLMLVAASCKESDFSDIYPDPSKISATTVEKQFTGFLQSNKDYVLPGYTHYFTMLRITLNQYNQSIGWVNGSGQYVPGSAGVENIWFNYYNLLAQYRELQKVYNSKTADEQADRKFFMTVAKIYLYDQTQRMVDVFGAIPFTEAGMVSTNGGDYNSSAAKFDDPQVLYTLMLDDLKSIAAELNATTINAGYQKSFQTQDFINKGDLTAWKRYCNSLRLRMLNRVSDVAAFQSRSNSEIAEILGNATTYPTVETNDQNIQINVYDINSPINSKGFQEGMGPGTWYGNTAGKKLIDFLSNNADPRLRMLFEPGANAGGKYIGIDPMATAQAQTELSNAGQVAIYNRYVTNYNQFFPGIIINAPEVNLIKAEYYLRSGNDASAKTAYETAIGQSMDFYNRINNVSNAAQGVKPANVTTAEATAYIAGNGVSWAKATTAAQKLELIAGQKWVHYNLVQPYENWADIRRLNMPTLSFWVDNNNNQTLPPVRLNYPGNEITYNPANYAAVRENDKLTTKLFWDVK</sequence>